<evidence type="ECO:0008006" key="7">
    <source>
        <dbReference type="Google" id="ProtNLM"/>
    </source>
</evidence>
<dbReference type="SUPFAM" id="SSF57414">
    <property type="entry name" value="Hairpin loop containing domain-like"/>
    <property type="match status" value="1"/>
</dbReference>
<protein>
    <recommendedName>
        <fullName evidence="7">ZP domain-containing protein</fullName>
    </recommendedName>
</protein>
<evidence type="ECO:0000313" key="6">
    <source>
        <dbReference type="Proteomes" id="UP000031036"/>
    </source>
</evidence>
<accession>A0A0B2V1Y2</accession>
<reference evidence="5 6" key="1">
    <citation type="submission" date="2014-11" db="EMBL/GenBank/DDBJ databases">
        <title>Genetic blueprint of the zoonotic pathogen Toxocara canis.</title>
        <authorList>
            <person name="Zhu X.-Q."/>
            <person name="Korhonen P.K."/>
            <person name="Cai H."/>
            <person name="Young N.D."/>
            <person name="Nejsum P."/>
            <person name="von Samson-Himmelstjerna G."/>
            <person name="Boag P.R."/>
            <person name="Tan P."/>
            <person name="Li Q."/>
            <person name="Min J."/>
            <person name="Yang Y."/>
            <person name="Wang X."/>
            <person name="Fang X."/>
            <person name="Hall R.S."/>
            <person name="Hofmann A."/>
            <person name="Sternberg P.W."/>
            <person name="Jex A.R."/>
            <person name="Gasser R.B."/>
        </authorList>
    </citation>
    <scope>NUCLEOTIDE SEQUENCE [LARGE SCALE GENOMIC DNA]</scope>
    <source>
        <strain evidence="5">PN_DK_2014</strain>
    </source>
</reference>
<evidence type="ECO:0000259" key="4">
    <source>
        <dbReference type="PROSITE" id="PS51034"/>
    </source>
</evidence>
<dbReference type="PROSITE" id="PS51034">
    <property type="entry name" value="ZP_2"/>
    <property type="match status" value="1"/>
</dbReference>
<evidence type="ECO:0000259" key="3">
    <source>
        <dbReference type="PROSITE" id="PS50948"/>
    </source>
</evidence>
<dbReference type="OrthoDB" id="5775605at2759"/>
<dbReference type="Gene3D" id="3.50.4.10">
    <property type="entry name" value="Hepatocyte Growth Factor"/>
    <property type="match status" value="1"/>
</dbReference>
<feature type="chain" id="PRO_5002077848" description="ZP domain-containing protein" evidence="2">
    <location>
        <begin position="18"/>
        <end position="715"/>
    </location>
</feature>
<evidence type="ECO:0000313" key="5">
    <source>
        <dbReference type="EMBL" id="KHN75479.1"/>
    </source>
</evidence>
<dbReference type="InterPro" id="IPR052774">
    <property type="entry name" value="Celegans_DevNeuronal_Protein"/>
</dbReference>
<dbReference type="GO" id="GO:0009653">
    <property type="term" value="P:anatomical structure morphogenesis"/>
    <property type="evidence" value="ECO:0007669"/>
    <property type="project" value="TreeGrafter"/>
</dbReference>
<dbReference type="SMART" id="SM00241">
    <property type="entry name" value="ZP"/>
    <property type="match status" value="1"/>
</dbReference>
<feature type="region of interest" description="Disordered" evidence="1">
    <location>
        <begin position="323"/>
        <end position="372"/>
    </location>
</feature>
<feature type="region of interest" description="Disordered" evidence="1">
    <location>
        <begin position="278"/>
        <end position="299"/>
    </location>
</feature>
<evidence type="ECO:0000256" key="1">
    <source>
        <dbReference type="SAM" id="MobiDB-lite"/>
    </source>
</evidence>
<dbReference type="PANTHER" id="PTHR47327">
    <property type="entry name" value="FI18240P1-RELATED"/>
    <property type="match status" value="1"/>
</dbReference>
<dbReference type="AlphaFoldDB" id="A0A0B2V1Y2"/>
<feature type="signal peptide" evidence="2">
    <location>
        <begin position="1"/>
        <end position="17"/>
    </location>
</feature>
<keyword evidence="2" id="KW-0732">Signal</keyword>
<proteinExistence type="predicted"/>
<evidence type="ECO:0000256" key="2">
    <source>
        <dbReference type="SAM" id="SignalP"/>
    </source>
</evidence>
<gene>
    <name evidence="5" type="ORF">Tcan_03400</name>
</gene>
<dbReference type="InterPro" id="IPR003609">
    <property type="entry name" value="Pan_app"/>
</dbReference>
<dbReference type="CDD" id="cd01099">
    <property type="entry name" value="PAN_AP_HGF"/>
    <property type="match status" value="1"/>
</dbReference>
<feature type="compositionally biased region" description="Low complexity" evidence="1">
    <location>
        <begin position="357"/>
        <end position="372"/>
    </location>
</feature>
<name>A0A0B2V1Y2_TOXCA</name>
<dbReference type="OMA" id="CHMSKDS"/>
<dbReference type="Pfam" id="PF00024">
    <property type="entry name" value="PAN_1"/>
    <property type="match status" value="1"/>
</dbReference>
<feature type="domain" description="Apple" evidence="3">
    <location>
        <begin position="21"/>
        <end position="107"/>
    </location>
</feature>
<keyword evidence="6" id="KW-1185">Reference proteome</keyword>
<organism evidence="5 6">
    <name type="scientific">Toxocara canis</name>
    <name type="common">Canine roundworm</name>
    <dbReference type="NCBI Taxonomy" id="6265"/>
    <lineage>
        <taxon>Eukaryota</taxon>
        <taxon>Metazoa</taxon>
        <taxon>Ecdysozoa</taxon>
        <taxon>Nematoda</taxon>
        <taxon>Chromadorea</taxon>
        <taxon>Rhabditida</taxon>
        <taxon>Spirurina</taxon>
        <taxon>Ascaridomorpha</taxon>
        <taxon>Ascaridoidea</taxon>
        <taxon>Toxocaridae</taxon>
        <taxon>Toxocara</taxon>
    </lineage>
</organism>
<dbReference type="PROSITE" id="PS50948">
    <property type="entry name" value="PAN"/>
    <property type="match status" value="1"/>
</dbReference>
<feature type="compositionally biased region" description="Polar residues" evidence="1">
    <location>
        <begin position="339"/>
        <end position="350"/>
    </location>
</feature>
<dbReference type="Proteomes" id="UP000031036">
    <property type="component" value="Unassembled WGS sequence"/>
</dbReference>
<sequence>MRLILFALLCFVPAVFAQKTCSGDYAFTFFSDRYMDTREIARIDYTSSLEDCLSACLDESNFACRSVSFNRTDGGCHLSQQNQLSRPALLRMNNNPNFRIDYYENNCFNNSFTFDYECKDDGIVVKVDSRYPYTGALYGLYDFFTCRIEPKDAKKIEYFFPSPTVSKNCSDSIRYKHVHFPFFFFSKTADISKFTASARALFSVLSNSTSLDHKVYSTAVKFNDAQKSSEFEGTNNLIDVSPTHKESKATTKDTFLLPFNPSTVTKSTSIPSMQTTVPPPALQSTTAEPISQSTISESSTKHTILEFGASTGSNTSLQTEEITVASKTSSPKFEHAGIRSSTSLSLTSEGNPEEPETSTATSTSTESSSSASITSATLLSGWHESDSKEDVLSSSASIDAHSSFLREEVSGKKSAINEIESNSINDISSSINDSNEKDAIHEGLFTVSVASSSVTSTQLTSNVTYSLQSNASSPSSMLTATEVNDEGAPMAEVRPKTPKEAVMFDIFHNGQPVEAVVVGSRITLSFTPFYAIPPNYMSISGCQVEPIGSLYEWEREPLAIIKDGCQADHVGLVCPPQRTDYGIRVTVESFRYQTTAQVQYTCLVRICPFAPCPAVTCPGVEGCSTNDLLSRTFGFRAKRHLTIEEIRAALAANPDLQRQIRLTNHLGTSGRSNAETQQQLIALGGDHIVKKRLVVVNSEDQLRYYVRTGDVPDGR</sequence>
<dbReference type="PANTHER" id="PTHR47327:SF6">
    <property type="entry name" value="PROTEIN LET-653"/>
    <property type="match status" value="1"/>
</dbReference>
<dbReference type="SMART" id="SM00473">
    <property type="entry name" value="PAN_AP"/>
    <property type="match status" value="1"/>
</dbReference>
<dbReference type="InterPro" id="IPR001507">
    <property type="entry name" value="ZP_dom"/>
</dbReference>
<feature type="compositionally biased region" description="Polar residues" evidence="1">
    <location>
        <begin position="278"/>
        <end position="298"/>
    </location>
</feature>
<feature type="domain" description="ZP" evidence="4">
    <location>
        <begin position="117"/>
        <end position="624"/>
    </location>
</feature>
<dbReference type="EMBL" id="JPKZ01002689">
    <property type="protein sequence ID" value="KHN75479.1"/>
    <property type="molecule type" value="Genomic_DNA"/>
</dbReference>
<comment type="caution">
    <text evidence="5">The sequence shown here is derived from an EMBL/GenBank/DDBJ whole genome shotgun (WGS) entry which is preliminary data.</text>
</comment>